<dbReference type="Pfam" id="PF01078">
    <property type="entry name" value="Mg_chelatase"/>
    <property type="match status" value="1"/>
</dbReference>
<feature type="domain" description="Mg chelatase-related protein C-terminal" evidence="2">
    <location>
        <begin position="400"/>
        <end position="494"/>
    </location>
</feature>
<name>A0ABP6MN99_9ACTN</name>
<proteinExistence type="predicted"/>
<dbReference type="Pfam" id="PF13335">
    <property type="entry name" value="Mg_chelatase_C"/>
    <property type="match status" value="1"/>
</dbReference>
<organism evidence="3 4">
    <name type="scientific">Planomonospora alba</name>
    <dbReference type="NCBI Taxonomy" id="161354"/>
    <lineage>
        <taxon>Bacteria</taxon>
        <taxon>Bacillati</taxon>
        <taxon>Actinomycetota</taxon>
        <taxon>Actinomycetes</taxon>
        <taxon>Streptosporangiales</taxon>
        <taxon>Streptosporangiaceae</taxon>
        <taxon>Planomonospora</taxon>
    </lineage>
</organism>
<dbReference type="Pfam" id="PF13541">
    <property type="entry name" value="ChlI"/>
    <property type="match status" value="1"/>
</dbReference>
<sequence>MTGVGFASVHAATVVGLTGHLLQVEADVTDGLPGLHLMGLAETSTWEARDRVRAAVVNSGLAWPESRATVNVLPAGLPKRGSAGDLAIAVALLAASGAVPAAGLARWVLLGELGLDGTVRPVRGVLPMIRAAVAAGLSRVVVPEGNAGEAAQVPGVTVVPVRDLARLAGWLRAGELEGHARSSPPAGWRPSGSPVDLADVAGNPAARRALEIAAAGGHHLFLRAPYGSPAAMLAERLPTILPPLEEEAAREVSEIYSVAGHLDSDQPAVTQPPLVSPHHTSTPAAIFGALRPGTVSLAHRGVLFMEDAAEFPSTVLHGLRHPLEAGEVVISRGDATIRYPARFALVLASPPCPCETPSCACTPVARRRYLARLAGPLDRVEIRTRVERPSRAEFLSGVPGESSAAVAERVAAARERAAARLAGTPWSTNAEIPLLELRTVFRTAPGALDPLDDALNAGVLSTGSYVRVLRVAWTITDLRGADLPGRDDIREALALWRGDWP</sequence>
<dbReference type="Proteomes" id="UP001500320">
    <property type="component" value="Unassembled WGS sequence"/>
</dbReference>
<dbReference type="PANTHER" id="PTHR32039">
    <property type="entry name" value="MAGNESIUM-CHELATASE SUBUNIT CHLI"/>
    <property type="match status" value="1"/>
</dbReference>
<evidence type="ECO:0000259" key="1">
    <source>
        <dbReference type="Pfam" id="PF01078"/>
    </source>
</evidence>
<reference evidence="4" key="1">
    <citation type="journal article" date="2019" name="Int. J. Syst. Evol. Microbiol.">
        <title>The Global Catalogue of Microorganisms (GCM) 10K type strain sequencing project: providing services to taxonomists for standard genome sequencing and annotation.</title>
        <authorList>
            <consortium name="The Broad Institute Genomics Platform"/>
            <consortium name="The Broad Institute Genome Sequencing Center for Infectious Disease"/>
            <person name="Wu L."/>
            <person name="Ma J."/>
        </authorList>
    </citation>
    <scope>NUCLEOTIDE SEQUENCE [LARGE SCALE GENOMIC DNA]</scope>
    <source>
        <strain evidence="4">JCM 9373</strain>
    </source>
</reference>
<feature type="domain" description="Magnesium chelatase ChlI-like catalytic" evidence="1">
    <location>
        <begin position="196"/>
        <end position="391"/>
    </location>
</feature>
<dbReference type="NCBIfam" id="TIGR00368">
    <property type="entry name" value="YifB family Mg chelatase-like AAA ATPase"/>
    <property type="match status" value="1"/>
</dbReference>
<dbReference type="InterPro" id="IPR020568">
    <property type="entry name" value="Ribosomal_Su5_D2-typ_SF"/>
</dbReference>
<dbReference type="InterPro" id="IPR000523">
    <property type="entry name" value="Mg_chelatse_chII-like_cat_dom"/>
</dbReference>
<dbReference type="InterPro" id="IPR027417">
    <property type="entry name" value="P-loop_NTPase"/>
</dbReference>
<dbReference type="InterPro" id="IPR045006">
    <property type="entry name" value="CHLI-like"/>
</dbReference>
<keyword evidence="4" id="KW-1185">Reference proteome</keyword>
<dbReference type="SUPFAM" id="SSF52540">
    <property type="entry name" value="P-loop containing nucleoside triphosphate hydrolases"/>
    <property type="match status" value="1"/>
</dbReference>
<evidence type="ECO:0000313" key="4">
    <source>
        <dbReference type="Proteomes" id="UP001500320"/>
    </source>
</evidence>
<dbReference type="PANTHER" id="PTHR32039:SF7">
    <property type="entry name" value="COMPETENCE PROTEIN COMM"/>
    <property type="match status" value="1"/>
</dbReference>
<accession>A0ABP6MN99</accession>
<dbReference type="EMBL" id="BAAAUT010000005">
    <property type="protein sequence ID" value="GAA3120280.1"/>
    <property type="molecule type" value="Genomic_DNA"/>
</dbReference>
<dbReference type="InterPro" id="IPR004482">
    <property type="entry name" value="Mg_chelat-rel"/>
</dbReference>
<evidence type="ECO:0000313" key="3">
    <source>
        <dbReference type="EMBL" id="GAA3120280.1"/>
    </source>
</evidence>
<comment type="caution">
    <text evidence="3">The sequence shown here is derived from an EMBL/GenBank/DDBJ whole genome shotgun (WGS) entry which is preliminary data.</text>
</comment>
<protein>
    <submittedName>
        <fullName evidence="3">YifB family Mg chelatase-like AAA ATPase</fullName>
    </submittedName>
</protein>
<dbReference type="InterPro" id="IPR025158">
    <property type="entry name" value="Mg_chelat-rel_C"/>
</dbReference>
<dbReference type="Gene3D" id="3.40.50.300">
    <property type="entry name" value="P-loop containing nucleotide triphosphate hydrolases"/>
    <property type="match status" value="1"/>
</dbReference>
<dbReference type="SUPFAM" id="SSF54211">
    <property type="entry name" value="Ribosomal protein S5 domain 2-like"/>
    <property type="match status" value="1"/>
</dbReference>
<dbReference type="Gene3D" id="3.30.230.10">
    <property type="match status" value="1"/>
</dbReference>
<evidence type="ECO:0000259" key="2">
    <source>
        <dbReference type="Pfam" id="PF13335"/>
    </source>
</evidence>
<gene>
    <name evidence="3" type="ORF">GCM10010466_08970</name>
</gene>
<dbReference type="InterPro" id="IPR014721">
    <property type="entry name" value="Ribsml_uS5_D2-typ_fold_subgr"/>
</dbReference>